<dbReference type="RefSeq" id="WP_231019397.1">
    <property type="nucleotide sequence ID" value="NZ_CP147920.1"/>
</dbReference>
<proteinExistence type="predicted"/>
<dbReference type="InterPro" id="IPR015867">
    <property type="entry name" value="N-reg_PII/ATP_PRibTrfase_C"/>
</dbReference>
<name>A0ABZ3HBI7_9BACT</name>
<evidence type="ECO:0000313" key="1">
    <source>
        <dbReference type="EMBL" id="XAU14984.1"/>
    </source>
</evidence>
<dbReference type="InterPro" id="IPR011322">
    <property type="entry name" value="N-reg_PII-like_a/b"/>
</dbReference>
<accession>A0ABZ3HBI7</accession>
<reference evidence="1 2" key="1">
    <citation type="submission" date="2024-03" db="EMBL/GenBank/DDBJ databases">
        <title>Sulfurimonas sp. HSL3-1.</title>
        <authorList>
            <person name="Wang S."/>
        </authorList>
    </citation>
    <scope>NUCLEOTIDE SEQUENCE [LARGE SCALE GENOMIC DNA]</scope>
    <source>
        <strain evidence="1 2">HSL3-1</strain>
    </source>
</reference>
<sequence length="117" mass="12817">MRFALLVAIVEQSLEEEAIDIAKANGAGGVTSLTGKGTGLNEKKTFFGLTYERAESVLLFVLEKRTSVKVMKALKNELHLETENKGIVMSLPIEHLAGIASNQIEAFANRLKEEKEV</sequence>
<dbReference type="EMBL" id="CP147920">
    <property type="protein sequence ID" value="XAU14984.1"/>
    <property type="molecule type" value="Genomic_DNA"/>
</dbReference>
<evidence type="ECO:0000313" key="2">
    <source>
        <dbReference type="Proteomes" id="UP001447842"/>
    </source>
</evidence>
<protein>
    <submittedName>
        <fullName evidence="1">Transcriptional regulator</fullName>
    </submittedName>
</protein>
<dbReference type="SUPFAM" id="SSF54913">
    <property type="entry name" value="GlnB-like"/>
    <property type="match status" value="1"/>
</dbReference>
<dbReference type="Proteomes" id="UP001447842">
    <property type="component" value="Chromosome"/>
</dbReference>
<gene>
    <name evidence="1" type="ORF">WCY31_12180</name>
</gene>
<dbReference type="Gene3D" id="3.30.70.120">
    <property type="match status" value="1"/>
</dbReference>
<keyword evidence="2" id="KW-1185">Reference proteome</keyword>
<organism evidence="1 2">
    <name type="scientific">Sulfurimonas diazotrophicus</name>
    <dbReference type="NCBI Taxonomy" id="3131939"/>
    <lineage>
        <taxon>Bacteria</taxon>
        <taxon>Pseudomonadati</taxon>
        <taxon>Campylobacterota</taxon>
        <taxon>Epsilonproteobacteria</taxon>
        <taxon>Campylobacterales</taxon>
        <taxon>Sulfurimonadaceae</taxon>
        <taxon>Sulfurimonas</taxon>
    </lineage>
</organism>